<dbReference type="CDD" id="cd03801">
    <property type="entry name" value="GT4_PimA-like"/>
    <property type="match status" value="1"/>
</dbReference>
<sequence length="417" mass="48205">MTREMQVALFTILSSLTGGHVRILETSSRYPRRPTFLIPRNYYVKLLNMLDVYFEGRFRDFVINNTVELPPMEITRFYAYPKYIYDAMNNIKRDLQYFDLLYVPHEHVGMMMLLKSIGVKWTALLQLTPVIGAIDIDLPMNPIRLMSLNLRLNGMGYIGDKLFEYLIAKVVLSGETVLSVSKSIPYEMRLMGLRARVKVLDPGVGIDESCWRCGDKDIDLVFFGRLKREKGVFDFIKVLNIMHRRMGLKPKAMIMGAADDDTPRIVKARLRRLGLSEFTEVRVNLTRRELLSYLARARVFVYPTRLDSIGLVVIEALAHGVPVVTYDIPAIRFNYRTRAVLRVPFRDINSMALAAAKLLTDEEYREQLANEGLIFIKRFDWTNVALNEWEMLGRIAYEETEETSVKVPRVVDSIRVI</sequence>
<protein>
    <submittedName>
        <fullName evidence="2">Glycosyl transferase group 1</fullName>
    </submittedName>
</protein>
<dbReference type="PANTHER" id="PTHR12526:SF625">
    <property type="entry name" value="PHOSPHATIDYLINOSITOL GLYCAN-CLASS A"/>
    <property type="match status" value="1"/>
</dbReference>
<dbReference type="eggNOG" id="arCOG01417">
    <property type="taxonomic scope" value="Archaea"/>
</dbReference>
<organism evidence="2 3">
    <name type="scientific">Caldivirga maquilingensis (strain ATCC 700844 / DSM 13496 / JCM 10307 / IC-167)</name>
    <dbReference type="NCBI Taxonomy" id="397948"/>
    <lineage>
        <taxon>Archaea</taxon>
        <taxon>Thermoproteota</taxon>
        <taxon>Thermoprotei</taxon>
        <taxon>Thermoproteales</taxon>
        <taxon>Thermoproteaceae</taxon>
        <taxon>Caldivirga</taxon>
    </lineage>
</organism>
<evidence type="ECO:0000259" key="1">
    <source>
        <dbReference type="Pfam" id="PF00534"/>
    </source>
</evidence>
<dbReference type="GO" id="GO:0016757">
    <property type="term" value="F:glycosyltransferase activity"/>
    <property type="evidence" value="ECO:0007669"/>
    <property type="project" value="InterPro"/>
</dbReference>
<accession>A8MDU4</accession>
<dbReference type="Pfam" id="PF00534">
    <property type="entry name" value="Glycos_transf_1"/>
    <property type="match status" value="1"/>
</dbReference>
<dbReference type="STRING" id="397948.Cmaq_1122"/>
<feature type="domain" description="Glycosyl transferase family 1" evidence="1">
    <location>
        <begin position="215"/>
        <end position="372"/>
    </location>
</feature>
<evidence type="ECO:0000313" key="3">
    <source>
        <dbReference type="Proteomes" id="UP000001137"/>
    </source>
</evidence>
<keyword evidence="2" id="KW-0808">Transferase</keyword>
<evidence type="ECO:0000313" key="2">
    <source>
        <dbReference type="EMBL" id="ABW01950.1"/>
    </source>
</evidence>
<dbReference type="CAZy" id="GT4">
    <property type="family name" value="Glycosyltransferase Family 4"/>
</dbReference>
<reference evidence="2 3" key="1">
    <citation type="submission" date="2007-10" db="EMBL/GenBank/DDBJ databases">
        <title>Complete sequence of Caldivirga maquilingensis IC-167.</title>
        <authorList>
            <consortium name="US DOE Joint Genome Institute"/>
            <person name="Copeland A."/>
            <person name="Lucas S."/>
            <person name="Lapidus A."/>
            <person name="Barry K."/>
            <person name="Glavina del Rio T."/>
            <person name="Dalin E."/>
            <person name="Tice H."/>
            <person name="Pitluck S."/>
            <person name="Saunders E."/>
            <person name="Brettin T."/>
            <person name="Bruce D."/>
            <person name="Detter J.C."/>
            <person name="Han C."/>
            <person name="Schmutz J."/>
            <person name="Larimer F."/>
            <person name="Land M."/>
            <person name="Hauser L."/>
            <person name="Kyrpides N."/>
            <person name="Ivanova N."/>
            <person name="Biddle J.F."/>
            <person name="Zhang Z."/>
            <person name="Fitz-Gibbon S.T."/>
            <person name="Lowe T.M."/>
            <person name="Saltikov C."/>
            <person name="House C.H."/>
            <person name="Richardson P."/>
        </authorList>
    </citation>
    <scope>NUCLEOTIDE SEQUENCE [LARGE SCALE GENOMIC DNA]</scope>
    <source>
        <strain evidence="3">ATCC 700844 / DSM 13496 / JCM 10307 / IC-167</strain>
    </source>
</reference>
<keyword evidence="3" id="KW-1185">Reference proteome</keyword>
<dbReference type="PANTHER" id="PTHR12526">
    <property type="entry name" value="GLYCOSYLTRANSFERASE"/>
    <property type="match status" value="1"/>
</dbReference>
<dbReference type="KEGG" id="cma:Cmaq_1122"/>
<dbReference type="Gene3D" id="3.40.50.2000">
    <property type="entry name" value="Glycogen Phosphorylase B"/>
    <property type="match status" value="1"/>
</dbReference>
<dbReference type="SUPFAM" id="SSF53756">
    <property type="entry name" value="UDP-Glycosyltransferase/glycogen phosphorylase"/>
    <property type="match status" value="1"/>
</dbReference>
<name>A8MDU4_CALMQ</name>
<dbReference type="AlphaFoldDB" id="A8MDU4"/>
<dbReference type="Proteomes" id="UP000001137">
    <property type="component" value="Chromosome"/>
</dbReference>
<dbReference type="HOGENOM" id="CLU_658250_0_0_2"/>
<proteinExistence type="predicted"/>
<gene>
    <name evidence="2" type="ordered locus">Cmaq_1122</name>
</gene>
<dbReference type="EMBL" id="CP000852">
    <property type="protein sequence ID" value="ABW01950.1"/>
    <property type="molecule type" value="Genomic_DNA"/>
</dbReference>
<dbReference type="InterPro" id="IPR001296">
    <property type="entry name" value="Glyco_trans_1"/>
</dbReference>